<accession>A0A2T6ZNA3</accession>
<dbReference type="EMBL" id="NESQ01000168">
    <property type="protein sequence ID" value="PUU76962.1"/>
    <property type="molecule type" value="Genomic_DNA"/>
</dbReference>
<organism evidence="1 2">
    <name type="scientific">Tuber borchii</name>
    <name type="common">White truffle</name>
    <dbReference type="NCBI Taxonomy" id="42251"/>
    <lineage>
        <taxon>Eukaryota</taxon>
        <taxon>Fungi</taxon>
        <taxon>Dikarya</taxon>
        <taxon>Ascomycota</taxon>
        <taxon>Pezizomycotina</taxon>
        <taxon>Pezizomycetes</taxon>
        <taxon>Pezizales</taxon>
        <taxon>Tuberaceae</taxon>
        <taxon>Tuber</taxon>
    </lineage>
</organism>
<dbReference type="STRING" id="42251.A0A2T6ZNA3"/>
<gene>
    <name evidence="1" type="ORF">B9Z19DRAFT_1109160</name>
</gene>
<dbReference type="Proteomes" id="UP000244722">
    <property type="component" value="Unassembled WGS sequence"/>
</dbReference>
<evidence type="ECO:0000313" key="2">
    <source>
        <dbReference type="Proteomes" id="UP000244722"/>
    </source>
</evidence>
<dbReference type="OrthoDB" id="5448793at2759"/>
<dbReference type="AlphaFoldDB" id="A0A2T6ZNA3"/>
<sequence>MTKGNKELDDSFPGGLPGGIDSSDGTGACISSFLAQYQTSLFLGYRDQWRSALLAMRTRIMDRGNPSLKYGWEMVTLANQFLSQTEVGDFPGRFCENIYEILGAMGRAKGSLNFYSASVISFYEELTLSLIFLVRPYEFLIPDSWHCLYFKRWERKYRSPSALERFRYKQCLAKVCLSFCKMVINIEGSPTKEFALAWRSITLIVVCLINLGTFFPRPREYAELWRKSQEVFSCARLDARGIQGLRGDELIGRLTKVFQEYRGKDSIRLVWGRQGWVDSFAGIPLKGNRISVVPNRPTEERNRNLRKPSRDQRTRKLNAAHILTAFWKLNGPRVLKKMKEHRDATHTLAAFWKLGKMKERRNAACILTNFWKLNGPRFLEKMKERRNTAHILNAFWKLEKMKERRNAAHILTTFWKLNGPRFLEKMKEHRRYFAPRYKYPKNCCLLVDMRGDRNWMY</sequence>
<comment type="caution">
    <text evidence="1">The sequence shown here is derived from an EMBL/GenBank/DDBJ whole genome shotgun (WGS) entry which is preliminary data.</text>
</comment>
<evidence type="ECO:0000313" key="1">
    <source>
        <dbReference type="EMBL" id="PUU76962.1"/>
    </source>
</evidence>
<proteinExistence type="predicted"/>
<name>A0A2T6ZNA3_TUBBO</name>
<keyword evidence="2" id="KW-1185">Reference proteome</keyword>
<reference evidence="1 2" key="1">
    <citation type="submission" date="2017-04" db="EMBL/GenBank/DDBJ databases">
        <title>Draft genome sequence of Tuber borchii Vittad., a whitish edible truffle.</title>
        <authorList>
            <consortium name="DOE Joint Genome Institute"/>
            <person name="Murat C."/>
            <person name="Kuo A."/>
            <person name="Barry K.W."/>
            <person name="Clum A."/>
            <person name="Dockter R.B."/>
            <person name="Fauchery L."/>
            <person name="Iotti M."/>
            <person name="Kohler A."/>
            <person name="Labutti K."/>
            <person name="Lindquist E.A."/>
            <person name="Lipzen A."/>
            <person name="Ohm R.A."/>
            <person name="Wang M."/>
            <person name="Grigoriev I.V."/>
            <person name="Zambonelli A."/>
            <person name="Martin F.M."/>
        </authorList>
    </citation>
    <scope>NUCLEOTIDE SEQUENCE [LARGE SCALE GENOMIC DNA]</scope>
    <source>
        <strain evidence="1 2">Tbo3840</strain>
    </source>
</reference>
<protein>
    <submittedName>
        <fullName evidence="1">Uncharacterized protein</fullName>
    </submittedName>
</protein>